<organism evidence="5">
    <name type="scientific">Gongylonema pulchrum</name>
    <dbReference type="NCBI Taxonomy" id="637853"/>
    <lineage>
        <taxon>Eukaryota</taxon>
        <taxon>Metazoa</taxon>
        <taxon>Ecdysozoa</taxon>
        <taxon>Nematoda</taxon>
        <taxon>Chromadorea</taxon>
        <taxon>Rhabditida</taxon>
        <taxon>Spirurina</taxon>
        <taxon>Spiruromorpha</taxon>
        <taxon>Spiruroidea</taxon>
        <taxon>Gongylonematidae</taxon>
        <taxon>Gongylonema</taxon>
    </lineage>
</organism>
<keyword evidence="4" id="KW-1185">Reference proteome</keyword>
<evidence type="ECO:0000259" key="2">
    <source>
        <dbReference type="Pfam" id="PF02931"/>
    </source>
</evidence>
<evidence type="ECO:0000313" key="5">
    <source>
        <dbReference type="WBParaSite" id="GPUH_0000207401-mRNA-1"/>
    </source>
</evidence>
<gene>
    <name evidence="3" type="ORF">GPUH_LOCUS2069</name>
</gene>
<feature type="chain" id="PRO_5043138486" evidence="1">
    <location>
        <begin position="22"/>
        <end position="108"/>
    </location>
</feature>
<dbReference type="WBParaSite" id="GPUH_0000207401-mRNA-1">
    <property type="protein sequence ID" value="GPUH_0000207401-mRNA-1"/>
    <property type="gene ID" value="GPUH_0000207401"/>
</dbReference>
<protein>
    <submittedName>
        <fullName evidence="5">Neur_chan_LBD domain-containing protein</fullName>
    </submittedName>
</protein>
<evidence type="ECO:0000313" key="4">
    <source>
        <dbReference type="Proteomes" id="UP000271098"/>
    </source>
</evidence>
<dbReference type="Gene3D" id="2.70.170.10">
    <property type="entry name" value="Neurotransmitter-gated ion-channel ligand-binding domain"/>
    <property type="match status" value="1"/>
</dbReference>
<evidence type="ECO:0000256" key="1">
    <source>
        <dbReference type="SAM" id="SignalP"/>
    </source>
</evidence>
<feature type="signal peptide" evidence="1">
    <location>
        <begin position="1"/>
        <end position="21"/>
    </location>
</feature>
<name>A0A183D028_9BILA</name>
<sequence>MLAPSLSALIVMIAILDMGNARRKKCPDGFWKEGAIIQALMKNYTKMLPETEDAVQVDIEIHVQDVSALNEITADFDVDILYTQLWHDQALSFANYSACKHNITMESK</sequence>
<dbReference type="OrthoDB" id="407674at2759"/>
<dbReference type="EMBL" id="UYRT01002877">
    <property type="protein sequence ID" value="VDK31856.1"/>
    <property type="molecule type" value="Genomic_DNA"/>
</dbReference>
<evidence type="ECO:0000313" key="3">
    <source>
        <dbReference type="EMBL" id="VDK31856.1"/>
    </source>
</evidence>
<dbReference type="InterPro" id="IPR006202">
    <property type="entry name" value="Neur_chan_lig-bd"/>
</dbReference>
<reference evidence="3 4" key="2">
    <citation type="submission" date="2018-11" db="EMBL/GenBank/DDBJ databases">
        <authorList>
            <consortium name="Pathogen Informatics"/>
        </authorList>
    </citation>
    <scope>NUCLEOTIDE SEQUENCE [LARGE SCALE GENOMIC DNA]</scope>
</reference>
<feature type="domain" description="Neurotransmitter-gated ion-channel ligand-binding" evidence="2">
    <location>
        <begin position="35"/>
        <end position="104"/>
    </location>
</feature>
<dbReference type="Proteomes" id="UP000271098">
    <property type="component" value="Unassembled WGS sequence"/>
</dbReference>
<accession>A0A183D028</accession>
<dbReference type="SUPFAM" id="SSF63712">
    <property type="entry name" value="Nicotinic receptor ligand binding domain-like"/>
    <property type="match status" value="1"/>
</dbReference>
<dbReference type="Pfam" id="PF02931">
    <property type="entry name" value="Neur_chan_LBD"/>
    <property type="match status" value="1"/>
</dbReference>
<dbReference type="InterPro" id="IPR036734">
    <property type="entry name" value="Neur_chan_lig-bd_sf"/>
</dbReference>
<dbReference type="AlphaFoldDB" id="A0A183D028"/>
<proteinExistence type="predicted"/>
<reference evidence="5" key="1">
    <citation type="submission" date="2016-06" db="UniProtKB">
        <authorList>
            <consortium name="WormBaseParasite"/>
        </authorList>
    </citation>
    <scope>IDENTIFICATION</scope>
</reference>
<dbReference type="GO" id="GO:0016020">
    <property type="term" value="C:membrane"/>
    <property type="evidence" value="ECO:0007669"/>
    <property type="project" value="InterPro"/>
</dbReference>
<dbReference type="GO" id="GO:0005230">
    <property type="term" value="F:extracellular ligand-gated monoatomic ion channel activity"/>
    <property type="evidence" value="ECO:0007669"/>
    <property type="project" value="InterPro"/>
</dbReference>
<keyword evidence="1" id="KW-0732">Signal</keyword>